<evidence type="ECO:0000313" key="2">
    <source>
        <dbReference type="Proteomes" id="UP000309174"/>
    </source>
</evidence>
<sequence>MAVVALGEVLPGGLGGRGRLLPDVAARLALRPDLLAPRLARRAPGDPDVPLFTDRALLPGSGGLRFGGLFRR</sequence>
<comment type="caution">
    <text evidence="1">The sequence shown here is derived from an EMBL/GenBank/DDBJ whole genome shotgun (WGS) entry which is preliminary data.</text>
</comment>
<reference evidence="1 2" key="1">
    <citation type="submission" date="2019-05" db="EMBL/GenBank/DDBJ databases">
        <title>Draft genome sequence of Actinomadura sp. 14C53.</title>
        <authorList>
            <person name="Saricaoglu S."/>
            <person name="Isik K."/>
        </authorList>
    </citation>
    <scope>NUCLEOTIDE SEQUENCE [LARGE SCALE GENOMIC DNA]</scope>
    <source>
        <strain evidence="1 2">14C53</strain>
    </source>
</reference>
<feature type="non-terminal residue" evidence="1">
    <location>
        <position position="72"/>
    </location>
</feature>
<organism evidence="1 2">
    <name type="scientific">Actinomadura soli</name>
    <dbReference type="NCBI Taxonomy" id="2508997"/>
    <lineage>
        <taxon>Bacteria</taxon>
        <taxon>Bacillati</taxon>
        <taxon>Actinomycetota</taxon>
        <taxon>Actinomycetes</taxon>
        <taxon>Streptosporangiales</taxon>
        <taxon>Thermomonosporaceae</taxon>
        <taxon>Actinomadura</taxon>
    </lineage>
</organism>
<proteinExistence type="predicted"/>
<dbReference type="AlphaFoldDB" id="A0A5C4J7S8"/>
<keyword evidence="2" id="KW-1185">Reference proteome</keyword>
<evidence type="ECO:0000313" key="1">
    <source>
        <dbReference type="EMBL" id="TMQ94027.1"/>
    </source>
</evidence>
<dbReference type="RefSeq" id="WP_138647519.1">
    <property type="nucleotide sequence ID" value="NZ_VCKW01000136.1"/>
</dbReference>
<dbReference type="Proteomes" id="UP000309174">
    <property type="component" value="Unassembled WGS sequence"/>
</dbReference>
<protein>
    <submittedName>
        <fullName evidence="1">Uncharacterized protein</fullName>
    </submittedName>
</protein>
<gene>
    <name evidence="1" type="ORF">ETD83_24460</name>
</gene>
<dbReference type="EMBL" id="VCKW01000136">
    <property type="protein sequence ID" value="TMQ94027.1"/>
    <property type="molecule type" value="Genomic_DNA"/>
</dbReference>
<accession>A0A5C4J7S8</accession>
<name>A0A5C4J7S8_9ACTN</name>